<feature type="coiled-coil region" evidence="1">
    <location>
        <begin position="770"/>
        <end position="801"/>
    </location>
</feature>
<keyword evidence="2" id="KW-0812">Transmembrane</keyword>
<sequence length="1204" mass="140444">MKNINRKKKKLLIILSSLLFTGALIGSISYLAVSCSSKKSKSKDQPTSTIDDLLKDLENLKKQIKEYNNSLDENQIDKKQELKKLMDEIEQTSNNKNIGVNELKQKIEEWKTKFENIRNSNKNTIEIIEKFNKLIDDIRIFSDYLSEFYTTIKQDCNQLINDIKEFIKPFLTKETIADQENSILKENYNNFIDRFNNIKYKKDKLELKNKLDSLKNTTNQNINDNDKNTDTTVSNKIIEEIDKIDKEINSLPENLDDTIGNKLENIDRKIGVLLSLSELEKAYKETNHTLEYKQKEGLIDQLSNEIIDEFNKFYNDAKIEAKYDDLSNSSIELIDQAISNYKQKVTNKITKLENFKKNKDALENLIKEATSWKESTIDNDPLFIEEKNQLGNELSKAKEILLKGDNNQLSQAIEDLENLYKQIKQKYEDKKKQLTNSLSNSKNKIDKLIDNLDQVNNKDKIDELNSLKNDIDNNLSDQSKTVDELKTLEEKVNKKIEEVSDFITNNDKELITKFDNLETEVNNYKDRLTSESSEIIRKAIELSKEIRDFIEPYKNKEQLNNQDRNLLNSKYEEFVQKFNNLKYDKQKSELESKIDNLNKEVTNSNNTIDPNSDNSVKDKIVEELNKIIEEKNNLPEDNSSNSNSVNEKIDALKNKVDLLTELLKLDNAYKETHKTLKQKQNDGLIDPLTEKDRREFENYYIEAKKQAHYDDLENSSIEIIRKAVEAYQEKVNNKIRELEQSKTIPNTDLGNYIKEVSVWKASKLDNDPLLVEEKEQLETAINEAKKSLNATNQEQSLAKEKLETIFNTVKESYNEKRKQEEIKLRNNLTILESIKNQLNTNDTEKISEIENLKALIESTINDNNNAPSKLNELNSTVKQKINQIINEWKEILVEAVRKTKNLPIIRQEFMNDFKTHLSKADEILAEETPTKQSIIDQSSLINDLLSKMNTREEELKAAQNVYNTTLAEYESYIDEYNNKPYAIGEIRDKLIDIKNQNKLSMHNPYLTVEQIEQMTNELNTTKQKLQAKQTKIDGYANSIKENIDLFTKGIQSDLSQIEKLETFNSYNTINKKYNEVKTLSDNLFTKGNNTSLQELVDVYYKSSKLFYSYSLNNYHYMFILEQEINKLEANPDYTSDKYDNLQSKKNLKNNVDKIKQLITTEMGAIETWRTEPFNQSDPGFKWWYEEQFVKLLSSFNSDVTNSTN</sequence>
<proteinExistence type="predicted"/>
<dbReference type="Proteomes" id="UP000746160">
    <property type="component" value="Unassembled WGS sequence"/>
</dbReference>
<keyword evidence="2" id="KW-0472">Membrane</keyword>
<name>A0A9Q3QCH5_9BACT</name>
<reference evidence="3" key="1">
    <citation type="journal article" date="2021" name="Genes Genomics">
        <title>Comparative genomic analysis of Mycoplasma anatis strains.</title>
        <authorList>
            <person name="Zhou Q."/>
            <person name="Mai K."/>
            <person name="Yang D."/>
            <person name="Liu J."/>
            <person name="Yan Z."/>
            <person name="Luo C."/>
            <person name="Tan Y."/>
            <person name="Cao S."/>
            <person name="Zhou Q."/>
            <person name="Chen L."/>
            <person name="Chen F."/>
        </authorList>
    </citation>
    <scope>NUCLEOTIDE SEQUENCE</scope>
    <source>
        <strain evidence="3">DP07</strain>
    </source>
</reference>
<gene>
    <name evidence="3" type="primary">smc_1</name>
    <name evidence="3" type="ORF">MADP07_00003</name>
</gene>
<keyword evidence="1" id="KW-0175">Coiled coil</keyword>
<feature type="coiled-coil region" evidence="1">
    <location>
        <begin position="485"/>
        <end position="534"/>
    </location>
</feature>
<evidence type="ECO:0000313" key="4">
    <source>
        <dbReference type="Proteomes" id="UP000746160"/>
    </source>
</evidence>
<dbReference type="PROSITE" id="PS51257">
    <property type="entry name" value="PROKAR_LIPOPROTEIN"/>
    <property type="match status" value="1"/>
</dbReference>
<dbReference type="RefSeq" id="WP_218675212.1">
    <property type="nucleotide sequence ID" value="NZ_CP054878.1"/>
</dbReference>
<accession>A0A9Q3QCH5</accession>
<dbReference type="PANTHER" id="PTHR45615">
    <property type="entry name" value="MYOSIN HEAVY CHAIN, NON-MUSCLE"/>
    <property type="match status" value="1"/>
</dbReference>
<evidence type="ECO:0000256" key="1">
    <source>
        <dbReference type="SAM" id="Coils"/>
    </source>
</evidence>
<feature type="coiled-coil region" evidence="1">
    <location>
        <begin position="717"/>
        <end position="744"/>
    </location>
</feature>
<keyword evidence="2" id="KW-1133">Transmembrane helix</keyword>
<dbReference type="PANTHER" id="PTHR45615:SF80">
    <property type="entry name" value="GRIP DOMAIN-CONTAINING PROTEIN"/>
    <property type="match status" value="1"/>
</dbReference>
<protein>
    <submittedName>
        <fullName evidence="3">Chromosome partition protein Smc</fullName>
    </submittedName>
</protein>
<organism evidence="3 4">
    <name type="scientific">Mycoplasmopsis anatis</name>
    <dbReference type="NCBI Taxonomy" id="171279"/>
    <lineage>
        <taxon>Bacteria</taxon>
        <taxon>Bacillati</taxon>
        <taxon>Mycoplasmatota</taxon>
        <taxon>Mycoplasmoidales</taxon>
        <taxon>Metamycoplasmataceae</taxon>
        <taxon>Mycoplasmopsis</taxon>
    </lineage>
</organism>
<dbReference type="AlphaFoldDB" id="A0A9Q3QCH5"/>
<feature type="coiled-coil region" evidence="1">
    <location>
        <begin position="402"/>
        <end position="458"/>
    </location>
</feature>
<comment type="caution">
    <text evidence="3">The sequence shown here is derived from an EMBL/GenBank/DDBJ whole genome shotgun (WGS) entry which is preliminary data.</text>
</comment>
<feature type="coiled-coil region" evidence="1">
    <location>
        <begin position="580"/>
        <end position="607"/>
    </location>
</feature>
<feature type="transmembrane region" description="Helical" evidence="2">
    <location>
        <begin position="12"/>
        <end position="33"/>
    </location>
</feature>
<evidence type="ECO:0000256" key="2">
    <source>
        <dbReference type="SAM" id="Phobius"/>
    </source>
</evidence>
<feature type="coiled-coil region" evidence="1">
    <location>
        <begin position="338"/>
        <end position="365"/>
    </location>
</feature>
<evidence type="ECO:0000313" key="3">
    <source>
        <dbReference type="EMBL" id="MBW0602296.1"/>
    </source>
</evidence>
<feature type="coiled-coil region" evidence="1">
    <location>
        <begin position="50"/>
        <end position="120"/>
    </location>
</feature>
<dbReference type="EMBL" id="JABZFG010000001">
    <property type="protein sequence ID" value="MBW0602296.1"/>
    <property type="molecule type" value="Genomic_DNA"/>
</dbReference>